<dbReference type="InterPro" id="IPR039300">
    <property type="entry name" value="JASON"/>
</dbReference>
<feature type="compositionally biased region" description="Low complexity" evidence="1">
    <location>
        <begin position="132"/>
        <end position="142"/>
    </location>
</feature>
<accession>A0ABR0W8G6</accession>
<dbReference type="Proteomes" id="UP001318860">
    <property type="component" value="Unassembled WGS sequence"/>
</dbReference>
<feature type="region of interest" description="Disordered" evidence="1">
    <location>
        <begin position="9"/>
        <end position="37"/>
    </location>
</feature>
<name>A0ABR0W8G6_REHGL</name>
<dbReference type="EMBL" id="JABTTQ020000012">
    <property type="protein sequence ID" value="KAK6143963.1"/>
    <property type="molecule type" value="Genomic_DNA"/>
</dbReference>
<protein>
    <submittedName>
        <fullName evidence="2">Uncharacterized protein</fullName>
    </submittedName>
</protein>
<feature type="compositionally biased region" description="Basic and acidic residues" evidence="1">
    <location>
        <begin position="110"/>
        <end position="119"/>
    </location>
</feature>
<evidence type="ECO:0000313" key="2">
    <source>
        <dbReference type="EMBL" id="KAK6143963.1"/>
    </source>
</evidence>
<keyword evidence="3" id="KW-1185">Reference proteome</keyword>
<dbReference type="PANTHER" id="PTHR33318">
    <property type="entry name" value="ASPARTYL/GLUTAMYL-TRNA(ASN/GLN) AMIDOTRANSFERASE SUBUNIT"/>
    <property type="match status" value="1"/>
</dbReference>
<comment type="caution">
    <text evidence="2">The sequence shown here is derived from an EMBL/GenBank/DDBJ whole genome shotgun (WGS) entry which is preliminary data.</text>
</comment>
<organism evidence="2 3">
    <name type="scientific">Rehmannia glutinosa</name>
    <name type="common">Chinese foxglove</name>
    <dbReference type="NCBI Taxonomy" id="99300"/>
    <lineage>
        <taxon>Eukaryota</taxon>
        <taxon>Viridiplantae</taxon>
        <taxon>Streptophyta</taxon>
        <taxon>Embryophyta</taxon>
        <taxon>Tracheophyta</taxon>
        <taxon>Spermatophyta</taxon>
        <taxon>Magnoliopsida</taxon>
        <taxon>eudicotyledons</taxon>
        <taxon>Gunneridae</taxon>
        <taxon>Pentapetalae</taxon>
        <taxon>asterids</taxon>
        <taxon>lamiids</taxon>
        <taxon>Lamiales</taxon>
        <taxon>Orobanchaceae</taxon>
        <taxon>Rehmannieae</taxon>
        <taxon>Rehmannia</taxon>
    </lineage>
</organism>
<feature type="compositionally biased region" description="Basic and acidic residues" evidence="1">
    <location>
        <begin position="144"/>
        <end position="163"/>
    </location>
</feature>
<dbReference type="PANTHER" id="PTHR33318:SF4">
    <property type="entry name" value="OS04G0511700 PROTEIN"/>
    <property type="match status" value="1"/>
</dbReference>
<gene>
    <name evidence="2" type="ORF">DH2020_020783</name>
</gene>
<feature type="compositionally biased region" description="Low complexity" evidence="1">
    <location>
        <begin position="27"/>
        <end position="37"/>
    </location>
</feature>
<evidence type="ECO:0000313" key="3">
    <source>
        <dbReference type="Proteomes" id="UP001318860"/>
    </source>
</evidence>
<proteinExistence type="predicted"/>
<feature type="region of interest" description="Disordered" evidence="1">
    <location>
        <begin position="110"/>
        <end position="163"/>
    </location>
</feature>
<evidence type="ECO:0000256" key="1">
    <source>
        <dbReference type="SAM" id="MobiDB-lite"/>
    </source>
</evidence>
<reference evidence="2 3" key="1">
    <citation type="journal article" date="2021" name="Comput. Struct. Biotechnol. J.">
        <title>De novo genome assembly of the potent medicinal plant Rehmannia glutinosa using nanopore technology.</title>
        <authorList>
            <person name="Ma L."/>
            <person name="Dong C."/>
            <person name="Song C."/>
            <person name="Wang X."/>
            <person name="Zheng X."/>
            <person name="Niu Y."/>
            <person name="Chen S."/>
            <person name="Feng W."/>
        </authorList>
    </citation>
    <scope>NUCLEOTIDE SEQUENCE [LARGE SCALE GENOMIC DNA]</scope>
    <source>
        <strain evidence="2">DH-2019</strain>
    </source>
</reference>
<sequence>MGCFLGCFGGEKDHKRSKRRIKRASPQVQRNRVQNVQQESVTTAEQIITETPTTNLVSELLNNKPTGEEQQLSPSPRKRVTFNSNITTYEHVSIQESIDSLPEECNEIVGRENEDDSKRTSPTYSPSEDDSSVVSSVGSYPPNHRTEEHPSANDEEVESFRDKNDHFNSVLKPIENIAQWKAAKTKGTHLLNSKSDRAKYENQEIAVDASLSNWLVSSKVMRT</sequence>